<evidence type="ECO:0000313" key="11">
    <source>
        <dbReference type="EMBL" id="SUN35718.1"/>
    </source>
</evidence>
<sequence length="214" mass="24388">MSATTTKKKNINYYDSPFLYFMKEWGLYIAVFAIILLSRIFIWTTSIVDGHSMDPTLAGKQRLFVVKTAKIDRFDIVVAKENENGKSKQIVKRVIGLPGDTITYDHDKLTVNGKEVNEPYLNSYQAKFVKDKLQSTYTYNDYFQQLAKSAQSFTVDKDGNASFTVTVPKGQYFLLGDDRIVSKDSRAVGTFKDSNIVGEVKFRFWPLDKIGNPE</sequence>
<dbReference type="GO" id="GO:0005886">
    <property type="term" value="C:plasma membrane"/>
    <property type="evidence" value="ECO:0007669"/>
    <property type="project" value="UniProtKB-SubCell"/>
</dbReference>
<dbReference type="GO" id="GO:0009003">
    <property type="term" value="F:signal peptidase activity"/>
    <property type="evidence" value="ECO:0007669"/>
    <property type="project" value="UniProtKB-EC"/>
</dbReference>
<dbReference type="GO" id="GO:0006465">
    <property type="term" value="P:signal peptide processing"/>
    <property type="evidence" value="ECO:0007669"/>
    <property type="project" value="InterPro"/>
</dbReference>
<dbReference type="PANTHER" id="PTHR43390:SF1">
    <property type="entry name" value="CHLOROPLAST PROCESSING PEPTIDASE"/>
    <property type="match status" value="1"/>
</dbReference>
<feature type="active site" evidence="7">
    <location>
        <position position="92"/>
    </location>
</feature>
<keyword evidence="8" id="KW-1133">Transmembrane helix</keyword>
<reference evidence="11 12" key="1">
    <citation type="submission" date="2018-06" db="EMBL/GenBank/DDBJ databases">
        <authorList>
            <consortium name="Pathogen Informatics"/>
            <person name="Doyle S."/>
        </authorList>
    </citation>
    <scope>NUCLEOTIDE SEQUENCE [LARGE SCALE GENOMIC DNA]</scope>
    <source>
        <strain evidence="12">NCTC 11391</strain>
    </source>
</reference>
<dbReference type="InterPro" id="IPR019533">
    <property type="entry name" value="Peptidase_S26"/>
</dbReference>
<evidence type="ECO:0000313" key="12">
    <source>
        <dbReference type="Proteomes" id="UP000254082"/>
    </source>
</evidence>
<feature type="transmembrane region" description="Helical" evidence="8">
    <location>
        <begin position="25"/>
        <end position="43"/>
    </location>
</feature>
<protein>
    <recommendedName>
        <fullName evidence="4 8">Signal peptidase I</fullName>
        <ecNumber evidence="4 8">3.4.21.89</ecNumber>
    </recommendedName>
</protein>
<dbReference type="SUPFAM" id="SSF51306">
    <property type="entry name" value="LexA/Signal peptidase"/>
    <property type="match status" value="1"/>
</dbReference>
<dbReference type="CDD" id="cd06530">
    <property type="entry name" value="S26_SPase_I"/>
    <property type="match status" value="1"/>
</dbReference>
<keyword evidence="12" id="KW-1185">Reference proteome</keyword>
<evidence type="ECO:0000256" key="7">
    <source>
        <dbReference type="PIRSR" id="PIRSR600223-1"/>
    </source>
</evidence>
<evidence type="ECO:0000259" key="10">
    <source>
        <dbReference type="Pfam" id="PF10502"/>
    </source>
</evidence>
<dbReference type="PRINTS" id="PR00727">
    <property type="entry name" value="LEADERPTASE"/>
</dbReference>
<dbReference type="OrthoDB" id="9802919at2"/>
<evidence type="ECO:0000256" key="8">
    <source>
        <dbReference type="RuleBase" id="RU003993"/>
    </source>
</evidence>
<accession>A0A380JCB9</accession>
<dbReference type="PANTHER" id="PTHR43390">
    <property type="entry name" value="SIGNAL PEPTIDASE I"/>
    <property type="match status" value="1"/>
</dbReference>
<evidence type="ECO:0000256" key="4">
    <source>
        <dbReference type="ARBA" id="ARBA00013208"/>
    </source>
</evidence>
<dbReference type="RefSeq" id="WP_003001250.1">
    <property type="nucleotide sequence ID" value="NZ_UHFA01000002.1"/>
</dbReference>
<evidence type="ECO:0000256" key="1">
    <source>
        <dbReference type="ARBA" id="ARBA00000677"/>
    </source>
</evidence>
<comment type="catalytic activity">
    <reaction evidence="1 8">
        <text>Cleavage of hydrophobic, N-terminal signal or leader sequences from secreted and periplasmic proteins.</text>
        <dbReference type="EC" id="3.4.21.89"/>
    </reaction>
</comment>
<dbReference type="EMBL" id="UHFA01000002">
    <property type="protein sequence ID" value="SUN35718.1"/>
    <property type="molecule type" value="Genomic_DNA"/>
</dbReference>
<comment type="similarity">
    <text evidence="3 9">Belongs to the peptidase S26 family.</text>
</comment>
<evidence type="ECO:0000256" key="3">
    <source>
        <dbReference type="ARBA" id="ARBA00009370"/>
    </source>
</evidence>
<dbReference type="NCBIfam" id="TIGR02227">
    <property type="entry name" value="sigpep_I_bact"/>
    <property type="match status" value="1"/>
</dbReference>
<feature type="active site" evidence="7">
    <location>
        <position position="52"/>
    </location>
</feature>
<dbReference type="InterPro" id="IPR000223">
    <property type="entry name" value="Pept_S26A_signal_pept_1"/>
</dbReference>
<dbReference type="PROSITE" id="PS00501">
    <property type="entry name" value="SPASE_I_1"/>
    <property type="match status" value="1"/>
</dbReference>
<proteinExistence type="inferred from homology"/>
<dbReference type="EC" id="3.4.21.89" evidence="4 8"/>
<keyword evidence="5 8" id="KW-0645">Protease</keyword>
<dbReference type="InterPro" id="IPR019756">
    <property type="entry name" value="Pept_S26A_signal_pept_1_Ser-AS"/>
</dbReference>
<dbReference type="PROSITE" id="PS00760">
    <property type="entry name" value="SPASE_I_2"/>
    <property type="match status" value="1"/>
</dbReference>
<keyword evidence="8" id="KW-0812">Transmembrane</keyword>
<keyword evidence="6 8" id="KW-0378">Hydrolase</keyword>
<feature type="domain" description="Peptidase S26" evidence="10">
    <location>
        <begin position="23"/>
        <end position="205"/>
    </location>
</feature>
<evidence type="ECO:0000256" key="6">
    <source>
        <dbReference type="ARBA" id="ARBA00022801"/>
    </source>
</evidence>
<dbReference type="Pfam" id="PF10502">
    <property type="entry name" value="Peptidase_S26"/>
    <property type="match status" value="1"/>
</dbReference>
<dbReference type="InterPro" id="IPR019757">
    <property type="entry name" value="Pept_S26A_signal_pept_1_Lys-AS"/>
</dbReference>
<organism evidence="11 12">
    <name type="scientific">Streptococcus downei MFe28</name>
    <dbReference type="NCBI Taxonomy" id="764290"/>
    <lineage>
        <taxon>Bacteria</taxon>
        <taxon>Bacillati</taxon>
        <taxon>Bacillota</taxon>
        <taxon>Bacilli</taxon>
        <taxon>Lactobacillales</taxon>
        <taxon>Streptococcaceae</taxon>
        <taxon>Streptococcus</taxon>
    </lineage>
</organism>
<comment type="subcellular location">
    <subcellularLocation>
        <location evidence="2">Cell membrane</location>
        <topology evidence="2">Single-pass type II membrane protein</topology>
    </subcellularLocation>
    <subcellularLocation>
        <location evidence="9">Membrane</location>
        <topology evidence="9">Single-pass type II membrane protein</topology>
    </subcellularLocation>
</comment>
<dbReference type="AlphaFoldDB" id="A0A380JCB9"/>
<evidence type="ECO:0000256" key="5">
    <source>
        <dbReference type="ARBA" id="ARBA00022670"/>
    </source>
</evidence>
<gene>
    <name evidence="11" type="primary">sipA</name>
    <name evidence="11" type="ORF">NCTC11391_00756</name>
</gene>
<dbReference type="Gene3D" id="2.10.109.10">
    <property type="entry name" value="Umud Fragment, subunit A"/>
    <property type="match status" value="1"/>
</dbReference>
<evidence type="ECO:0000256" key="2">
    <source>
        <dbReference type="ARBA" id="ARBA00004401"/>
    </source>
</evidence>
<dbReference type="InterPro" id="IPR036286">
    <property type="entry name" value="LexA/Signal_pep-like_sf"/>
</dbReference>
<dbReference type="Proteomes" id="UP000254082">
    <property type="component" value="Unassembled WGS sequence"/>
</dbReference>
<name>A0A380JCB9_STRDO</name>
<evidence type="ECO:0000256" key="9">
    <source>
        <dbReference type="RuleBase" id="RU362042"/>
    </source>
</evidence>
<keyword evidence="8" id="KW-0472">Membrane</keyword>
<dbReference type="GO" id="GO:0004252">
    <property type="term" value="F:serine-type endopeptidase activity"/>
    <property type="evidence" value="ECO:0007669"/>
    <property type="project" value="InterPro"/>
</dbReference>